<dbReference type="AlphaFoldDB" id="T1F084"/>
<evidence type="ECO:0000313" key="1">
    <source>
        <dbReference type="EMBL" id="ESO10261.1"/>
    </source>
</evidence>
<reference evidence="1 3" key="2">
    <citation type="journal article" date="2013" name="Nature">
        <title>Insights into bilaterian evolution from three spiralian genomes.</title>
        <authorList>
            <person name="Simakov O."/>
            <person name="Marletaz F."/>
            <person name="Cho S.J."/>
            <person name="Edsinger-Gonzales E."/>
            <person name="Havlak P."/>
            <person name="Hellsten U."/>
            <person name="Kuo D.H."/>
            <person name="Larsson T."/>
            <person name="Lv J."/>
            <person name="Arendt D."/>
            <person name="Savage R."/>
            <person name="Osoegawa K."/>
            <person name="de Jong P."/>
            <person name="Grimwood J."/>
            <person name="Chapman J.A."/>
            <person name="Shapiro H."/>
            <person name="Aerts A."/>
            <person name="Otillar R.P."/>
            <person name="Terry A.Y."/>
            <person name="Boore J.L."/>
            <person name="Grigoriev I.V."/>
            <person name="Lindberg D.R."/>
            <person name="Seaver E.C."/>
            <person name="Weisblat D.A."/>
            <person name="Putnam N.H."/>
            <person name="Rokhsar D.S."/>
        </authorList>
    </citation>
    <scope>NUCLEOTIDE SEQUENCE</scope>
</reference>
<keyword evidence="3" id="KW-1185">Reference proteome</keyword>
<evidence type="ECO:0000313" key="2">
    <source>
        <dbReference type="EnsemblMetazoa" id="HelroP168152"/>
    </source>
</evidence>
<dbReference type="CTD" id="20202234"/>
<dbReference type="GeneID" id="20202234"/>
<dbReference type="EnsemblMetazoa" id="HelroT168152">
    <property type="protein sequence ID" value="HelroP168152"/>
    <property type="gene ID" value="HelroG168152"/>
</dbReference>
<gene>
    <name evidence="2" type="primary">20202234</name>
    <name evidence="1" type="ORF">HELRODRAFT_168152</name>
</gene>
<reference evidence="2" key="3">
    <citation type="submission" date="2015-06" db="UniProtKB">
        <authorList>
            <consortium name="EnsemblMetazoa"/>
        </authorList>
    </citation>
    <scope>IDENTIFICATION</scope>
</reference>
<dbReference type="EMBL" id="AMQM01002909">
    <property type="status" value="NOT_ANNOTATED_CDS"/>
    <property type="molecule type" value="Genomic_DNA"/>
</dbReference>
<dbReference type="RefSeq" id="XP_009012075.1">
    <property type="nucleotide sequence ID" value="XM_009013827.1"/>
</dbReference>
<dbReference type="KEGG" id="hro:HELRODRAFT_168152"/>
<name>T1F084_HELRO</name>
<proteinExistence type="predicted"/>
<dbReference type="InParanoid" id="T1F084"/>
<dbReference type="EMBL" id="KB095905">
    <property type="protein sequence ID" value="ESO10261.1"/>
    <property type="molecule type" value="Genomic_DNA"/>
</dbReference>
<accession>T1F084</accession>
<protein>
    <submittedName>
        <fullName evidence="1 2">Uncharacterized protein</fullName>
    </submittedName>
</protein>
<sequence length="130" mass="15021">MLQLISEDQCEHKEISHPRCKAAYDRPLLEVEESLNKSERTNLSCFSRGHRLELKNYMHRIGLSDEAACRLCGTKVEDMEHLLTRFKQLTDLRIRYDLKGRLEKLTTPPSIAVKLFIDTFCTLVGNLTGK</sequence>
<dbReference type="Proteomes" id="UP000015101">
    <property type="component" value="Unassembled WGS sequence"/>
</dbReference>
<evidence type="ECO:0000313" key="3">
    <source>
        <dbReference type="Proteomes" id="UP000015101"/>
    </source>
</evidence>
<organism evidence="2 3">
    <name type="scientific">Helobdella robusta</name>
    <name type="common">Californian leech</name>
    <dbReference type="NCBI Taxonomy" id="6412"/>
    <lineage>
        <taxon>Eukaryota</taxon>
        <taxon>Metazoa</taxon>
        <taxon>Spiralia</taxon>
        <taxon>Lophotrochozoa</taxon>
        <taxon>Annelida</taxon>
        <taxon>Clitellata</taxon>
        <taxon>Hirudinea</taxon>
        <taxon>Rhynchobdellida</taxon>
        <taxon>Glossiphoniidae</taxon>
        <taxon>Helobdella</taxon>
    </lineage>
</organism>
<dbReference type="HOGENOM" id="CLU_1940365_0_0_1"/>
<reference evidence="3" key="1">
    <citation type="submission" date="2012-12" db="EMBL/GenBank/DDBJ databases">
        <authorList>
            <person name="Hellsten U."/>
            <person name="Grimwood J."/>
            <person name="Chapman J.A."/>
            <person name="Shapiro H."/>
            <person name="Aerts A."/>
            <person name="Otillar R.P."/>
            <person name="Terry A.Y."/>
            <person name="Boore J.L."/>
            <person name="Simakov O."/>
            <person name="Marletaz F."/>
            <person name="Cho S.-J."/>
            <person name="Edsinger-Gonzales E."/>
            <person name="Havlak P."/>
            <person name="Kuo D.-H."/>
            <person name="Larsson T."/>
            <person name="Lv J."/>
            <person name="Arendt D."/>
            <person name="Savage R."/>
            <person name="Osoegawa K."/>
            <person name="de Jong P."/>
            <person name="Lindberg D.R."/>
            <person name="Seaver E.C."/>
            <person name="Weisblat D.A."/>
            <person name="Putnam N.H."/>
            <person name="Grigoriev I.V."/>
            <person name="Rokhsar D.S."/>
        </authorList>
    </citation>
    <scope>NUCLEOTIDE SEQUENCE</scope>
</reference>